<name>A0ABU6WA10_9FABA</name>
<dbReference type="Proteomes" id="UP001341840">
    <property type="component" value="Unassembled WGS sequence"/>
</dbReference>
<evidence type="ECO:0000313" key="2">
    <source>
        <dbReference type="Proteomes" id="UP001341840"/>
    </source>
</evidence>
<sequence>MPECWGAPLAPFESAPATPFLLCPTSASGVASSPSCSSLHLFKTATELPLRCSPTPPPCRYAIATDSIISFLKCQHAFCHVPSPPTSPSSCYLNRVARISRVKLVRVIEKSFK</sequence>
<organism evidence="1 2">
    <name type="scientific">Stylosanthes scabra</name>
    <dbReference type="NCBI Taxonomy" id="79078"/>
    <lineage>
        <taxon>Eukaryota</taxon>
        <taxon>Viridiplantae</taxon>
        <taxon>Streptophyta</taxon>
        <taxon>Embryophyta</taxon>
        <taxon>Tracheophyta</taxon>
        <taxon>Spermatophyta</taxon>
        <taxon>Magnoliopsida</taxon>
        <taxon>eudicotyledons</taxon>
        <taxon>Gunneridae</taxon>
        <taxon>Pentapetalae</taxon>
        <taxon>rosids</taxon>
        <taxon>fabids</taxon>
        <taxon>Fabales</taxon>
        <taxon>Fabaceae</taxon>
        <taxon>Papilionoideae</taxon>
        <taxon>50 kb inversion clade</taxon>
        <taxon>dalbergioids sensu lato</taxon>
        <taxon>Dalbergieae</taxon>
        <taxon>Pterocarpus clade</taxon>
        <taxon>Stylosanthes</taxon>
    </lineage>
</organism>
<protein>
    <submittedName>
        <fullName evidence="1">Uncharacterized protein</fullName>
    </submittedName>
</protein>
<accession>A0ABU6WA10</accession>
<keyword evidence="2" id="KW-1185">Reference proteome</keyword>
<gene>
    <name evidence="1" type="ORF">PIB30_030232</name>
</gene>
<evidence type="ECO:0000313" key="1">
    <source>
        <dbReference type="EMBL" id="MED6182614.1"/>
    </source>
</evidence>
<dbReference type="EMBL" id="JASCZI010181368">
    <property type="protein sequence ID" value="MED6182614.1"/>
    <property type="molecule type" value="Genomic_DNA"/>
</dbReference>
<proteinExistence type="predicted"/>
<comment type="caution">
    <text evidence="1">The sequence shown here is derived from an EMBL/GenBank/DDBJ whole genome shotgun (WGS) entry which is preliminary data.</text>
</comment>
<reference evidence="1 2" key="1">
    <citation type="journal article" date="2023" name="Plants (Basel)">
        <title>Bridging the Gap: Combining Genomics and Transcriptomics Approaches to Understand Stylosanthes scabra, an Orphan Legume from the Brazilian Caatinga.</title>
        <authorList>
            <person name="Ferreira-Neto J.R.C."/>
            <person name="da Silva M.D."/>
            <person name="Binneck E."/>
            <person name="de Melo N.F."/>
            <person name="da Silva R.H."/>
            <person name="de Melo A.L.T.M."/>
            <person name="Pandolfi V."/>
            <person name="Bustamante F.O."/>
            <person name="Brasileiro-Vidal A.C."/>
            <person name="Benko-Iseppon A.M."/>
        </authorList>
    </citation>
    <scope>NUCLEOTIDE SEQUENCE [LARGE SCALE GENOMIC DNA]</scope>
    <source>
        <tissue evidence="1">Leaves</tissue>
    </source>
</reference>